<keyword evidence="8 14" id="KW-1133">Transmembrane helix</keyword>
<feature type="compositionally biased region" description="Basic and acidic residues" evidence="13">
    <location>
        <begin position="48"/>
        <end position="66"/>
    </location>
</feature>
<evidence type="ECO:0000256" key="10">
    <source>
        <dbReference type="ARBA" id="ARBA00023004"/>
    </source>
</evidence>
<comment type="caution">
    <text evidence="16">The sequence shown here is derived from an EMBL/GenBank/DDBJ whole genome shotgun (WGS) entry which is preliminary data.</text>
</comment>
<dbReference type="InterPro" id="IPR013130">
    <property type="entry name" value="Fe3_Rdtase_TM_dom"/>
</dbReference>
<name>A0A495JGE2_9ACTN</name>
<evidence type="ECO:0000256" key="13">
    <source>
        <dbReference type="SAM" id="MobiDB-lite"/>
    </source>
</evidence>
<evidence type="ECO:0000256" key="8">
    <source>
        <dbReference type="ARBA" id="ARBA00022989"/>
    </source>
</evidence>
<feature type="compositionally biased region" description="Basic and acidic residues" evidence="13">
    <location>
        <begin position="28"/>
        <end position="37"/>
    </location>
</feature>
<evidence type="ECO:0000256" key="9">
    <source>
        <dbReference type="ARBA" id="ARBA00023002"/>
    </source>
</evidence>
<feature type="domain" description="FAD-binding FR-type" evidence="15">
    <location>
        <begin position="306"/>
        <end position="406"/>
    </location>
</feature>
<dbReference type="Proteomes" id="UP000277671">
    <property type="component" value="Unassembled WGS sequence"/>
</dbReference>
<evidence type="ECO:0000256" key="3">
    <source>
        <dbReference type="ARBA" id="ARBA00022630"/>
    </source>
</evidence>
<evidence type="ECO:0000256" key="12">
    <source>
        <dbReference type="ARBA" id="ARBA00023136"/>
    </source>
</evidence>
<dbReference type="Pfam" id="PF08022">
    <property type="entry name" value="FAD_binding_8"/>
    <property type="match status" value="1"/>
</dbReference>
<feature type="transmembrane region" description="Helical" evidence="14">
    <location>
        <begin position="250"/>
        <end position="269"/>
    </location>
</feature>
<accession>A0A495JGE2</accession>
<evidence type="ECO:0000256" key="4">
    <source>
        <dbReference type="ARBA" id="ARBA00022692"/>
    </source>
</evidence>
<dbReference type="Gene3D" id="3.40.50.80">
    <property type="entry name" value="Nucleotide-binding domain of ferredoxin-NADP reductase (FNR) module"/>
    <property type="match status" value="1"/>
</dbReference>
<keyword evidence="3" id="KW-0285">Flavoprotein</keyword>
<comment type="cofactor">
    <cofactor evidence="1">
        <name>FAD</name>
        <dbReference type="ChEBI" id="CHEBI:57692"/>
    </cofactor>
</comment>
<dbReference type="EMBL" id="RBKT01000001">
    <property type="protein sequence ID" value="RKR87412.1"/>
    <property type="molecule type" value="Genomic_DNA"/>
</dbReference>
<organism evidence="16 17">
    <name type="scientific">Micromonospora pisi</name>
    <dbReference type="NCBI Taxonomy" id="589240"/>
    <lineage>
        <taxon>Bacteria</taxon>
        <taxon>Bacillati</taxon>
        <taxon>Actinomycetota</taxon>
        <taxon>Actinomycetes</taxon>
        <taxon>Micromonosporales</taxon>
        <taxon>Micromonosporaceae</taxon>
        <taxon>Micromonospora</taxon>
    </lineage>
</organism>
<keyword evidence="10" id="KW-0408">Iron</keyword>
<feature type="region of interest" description="Disordered" evidence="13">
    <location>
        <begin position="1"/>
        <end position="92"/>
    </location>
</feature>
<dbReference type="RefSeq" id="WP_246016897.1">
    <property type="nucleotide sequence ID" value="NZ_RBKT01000001.1"/>
</dbReference>
<keyword evidence="5" id="KW-0001">2Fe-2S</keyword>
<dbReference type="PANTHER" id="PTHR47354:SF8">
    <property type="entry name" value="1,2-PHENYLACETYL-COA EPOXIDASE, SUBUNIT E"/>
    <property type="match status" value="1"/>
</dbReference>
<dbReference type="Gene3D" id="2.40.30.10">
    <property type="entry name" value="Translation factors"/>
    <property type="match status" value="1"/>
</dbReference>
<feature type="transmembrane region" description="Helical" evidence="14">
    <location>
        <begin position="281"/>
        <end position="300"/>
    </location>
</feature>
<dbReference type="PANTHER" id="PTHR47354">
    <property type="entry name" value="NADH OXIDOREDUCTASE HCR"/>
    <property type="match status" value="1"/>
</dbReference>
<dbReference type="SUPFAM" id="SSF63380">
    <property type="entry name" value="Riboflavin synthase domain-like"/>
    <property type="match status" value="1"/>
</dbReference>
<evidence type="ECO:0000256" key="1">
    <source>
        <dbReference type="ARBA" id="ARBA00001974"/>
    </source>
</evidence>
<dbReference type="Pfam" id="PF00175">
    <property type="entry name" value="NAD_binding_1"/>
    <property type="match status" value="1"/>
</dbReference>
<dbReference type="PRINTS" id="PR00410">
    <property type="entry name" value="PHEHYDRXLASE"/>
</dbReference>
<feature type="transmembrane region" description="Helical" evidence="14">
    <location>
        <begin position="177"/>
        <end position="199"/>
    </location>
</feature>
<feature type="transmembrane region" description="Helical" evidence="14">
    <location>
        <begin position="139"/>
        <end position="156"/>
    </location>
</feature>
<evidence type="ECO:0000259" key="15">
    <source>
        <dbReference type="PROSITE" id="PS51384"/>
    </source>
</evidence>
<feature type="transmembrane region" description="Helical" evidence="14">
    <location>
        <begin position="219"/>
        <end position="238"/>
    </location>
</feature>
<evidence type="ECO:0000256" key="7">
    <source>
        <dbReference type="ARBA" id="ARBA00022827"/>
    </source>
</evidence>
<reference evidence="16 17" key="1">
    <citation type="submission" date="2018-10" db="EMBL/GenBank/DDBJ databases">
        <title>Sequencing the genomes of 1000 actinobacteria strains.</title>
        <authorList>
            <person name="Klenk H.-P."/>
        </authorList>
    </citation>
    <scope>NUCLEOTIDE SEQUENCE [LARGE SCALE GENOMIC DNA]</scope>
    <source>
        <strain evidence="16 17">DSM 45175</strain>
    </source>
</reference>
<keyword evidence="4 14" id="KW-0812">Transmembrane</keyword>
<dbReference type="InterPro" id="IPR017927">
    <property type="entry name" value="FAD-bd_FR_type"/>
</dbReference>
<evidence type="ECO:0000256" key="6">
    <source>
        <dbReference type="ARBA" id="ARBA00022723"/>
    </source>
</evidence>
<keyword evidence="12 14" id="KW-0472">Membrane</keyword>
<dbReference type="InterPro" id="IPR039261">
    <property type="entry name" value="FNR_nucleotide-bd"/>
</dbReference>
<dbReference type="InterPro" id="IPR050415">
    <property type="entry name" value="MRET"/>
</dbReference>
<comment type="subcellular location">
    <subcellularLocation>
        <location evidence="2">Membrane</location>
        <topology evidence="2">Multi-pass membrane protein</topology>
    </subcellularLocation>
</comment>
<proteinExistence type="predicted"/>
<evidence type="ECO:0000256" key="11">
    <source>
        <dbReference type="ARBA" id="ARBA00023014"/>
    </source>
</evidence>
<evidence type="ECO:0000256" key="2">
    <source>
        <dbReference type="ARBA" id="ARBA00004141"/>
    </source>
</evidence>
<protein>
    <submittedName>
        <fullName evidence="16">Putative ferric reductase</fullName>
    </submittedName>
</protein>
<dbReference type="GO" id="GO:0016020">
    <property type="term" value="C:membrane"/>
    <property type="evidence" value="ECO:0007669"/>
    <property type="project" value="UniProtKB-SubCell"/>
</dbReference>
<keyword evidence="11" id="KW-0411">Iron-sulfur</keyword>
<evidence type="ECO:0000256" key="5">
    <source>
        <dbReference type="ARBA" id="ARBA00022714"/>
    </source>
</evidence>
<dbReference type="AlphaFoldDB" id="A0A495JGE2"/>
<evidence type="ECO:0000256" key="14">
    <source>
        <dbReference type="SAM" id="Phobius"/>
    </source>
</evidence>
<dbReference type="SUPFAM" id="SSF52343">
    <property type="entry name" value="Ferredoxin reductase-like, C-terminal NADP-linked domain"/>
    <property type="match status" value="1"/>
</dbReference>
<dbReference type="InterPro" id="IPR001433">
    <property type="entry name" value="OxRdtase_FAD/NAD-bd"/>
</dbReference>
<gene>
    <name evidence="16" type="ORF">BDK92_1688</name>
</gene>
<keyword evidence="6" id="KW-0479">Metal-binding</keyword>
<keyword evidence="9" id="KW-0560">Oxidoreductase</keyword>
<dbReference type="InterPro" id="IPR013112">
    <property type="entry name" value="FAD-bd_8"/>
</dbReference>
<keyword evidence="17" id="KW-1185">Reference proteome</keyword>
<dbReference type="GO" id="GO:0016491">
    <property type="term" value="F:oxidoreductase activity"/>
    <property type="evidence" value="ECO:0007669"/>
    <property type="project" value="UniProtKB-KW"/>
</dbReference>
<dbReference type="InterPro" id="IPR017938">
    <property type="entry name" value="Riboflavin_synthase-like_b-brl"/>
</dbReference>
<dbReference type="GO" id="GO:0050660">
    <property type="term" value="F:flavin adenine dinucleotide binding"/>
    <property type="evidence" value="ECO:0007669"/>
    <property type="project" value="TreeGrafter"/>
</dbReference>
<dbReference type="GO" id="GO:0046872">
    <property type="term" value="F:metal ion binding"/>
    <property type="evidence" value="ECO:0007669"/>
    <property type="project" value="UniProtKB-KW"/>
</dbReference>
<evidence type="ECO:0000313" key="17">
    <source>
        <dbReference type="Proteomes" id="UP000277671"/>
    </source>
</evidence>
<feature type="compositionally biased region" description="Low complexity" evidence="13">
    <location>
        <begin position="1"/>
        <end position="11"/>
    </location>
</feature>
<dbReference type="GO" id="GO:0051537">
    <property type="term" value="F:2 iron, 2 sulfur cluster binding"/>
    <property type="evidence" value="ECO:0007669"/>
    <property type="project" value="UniProtKB-KW"/>
</dbReference>
<dbReference type="PROSITE" id="PS51384">
    <property type="entry name" value="FAD_FR"/>
    <property type="match status" value="1"/>
</dbReference>
<keyword evidence="7" id="KW-0274">FAD</keyword>
<evidence type="ECO:0000313" key="16">
    <source>
        <dbReference type="EMBL" id="RKR87412.1"/>
    </source>
</evidence>
<dbReference type="Pfam" id="PF01794">
    <property type="entry name" value="Ferric_reduct"/>
    <property type="match status" value="1"/>
</dbReference>
<feature type="transmembrane region" description="Helical" evidence="14">
    <location>
        <begin position="100"/>
        <end position="119"/>
    </location>
</feature>
<sequence length="531" mass="58953">MTTWSTSTGHRSGSDSRDGGQQASAYERSYRTDDSAVRRYQVGGSTAERYRTEDPGQRRHPLDDSAQRAARPGTVTRPRSESPAATSPEVPARRGPVGRWLVVLLLWVGLLAAVLPWWLDTAPGSLNSQFASLTAAGRISGLIAGYLLLVQVLLMSRLRMLERWIGTEQLSRWHRDVGGTLFVAVLAHVALTVAGYAAVERKSFLGEATTLLRDYEDMVSAFAAAGLVLLLGFTGVRFIRNALPYEFWHLLHLSSYAVLLLSFGHQFTYGQQLFRPGPVRTGWIAMYALVVVAVLWGRLLSPLVFNLRYRIRVADVVAESPDTISIYLTGRNLDRLNVLAGQFLRWRFLSAGRWWQSHPFSLSAARNGRWLRLTVKVVGGHTAELRRLRPGTRVWTSGPCGTFTAAHRVGEGALLIAGGSGIAPIRALLEELPPGAALVYRASTPDDVLLRRELDWLAQARETEVWYVIGSRDDPGPQQILTPRGLRRLVPDLTERDVYLCGPQGLIRESVRALRKAGVPRRQIHQATFEL</sequence>